<name>A0AAP9KCU9_9VIBR</name>
<dbReference type="SUPFAM" id="SSF51735">
    <property type="entry name" value="NAD(P)-binding Rossmann-fold domains"/>
    <property type="match status" value="1"/>
</dbReference>
<dbReference type="PROSITE" id="PS00061">
    <property type="entry name" value="ADH_SHORT"/>
    <property type="match status" value="1"/>
</dbReference>
<proteinExistence type="inferred from homology"/>
<dbReference type="EMBL" id="CP033138">
    <property type="protein sequence ID" value="AYO18009.1"/>
    <property type="molecule type" value="Genomic_DNA"/>
</dbReference>
<dbReference type="InterPro" id="IPR002347">
    <property type="entry name" value="SDR_fam"/>
</dbReference>
<dbReference type="Proteomes" id="UP000390336">
    <property type="component" value="Chromosome 2"/>
</dbReference>
<dbReference type="RefSeq" id="WP_054822374.1">
    <property type="nucleotide sequence ID" value="NZ_CP033138.1"/>
</dbReference>
<comment type="similarity">
    <text evidence="1">Belongs to the short-chain dehydrogenases/reductases (SDR) family.</text>
</comment>
<dbReference type="Proteomes" id="UP000272136">
    <property type="component" value="Chromosome 2"/>
</dbReference>
<evidence type="ECO:0000313" key="4">
    <source>
        <dbReference type="EMBL" id="QGH50109.1"/>
    </source>
</evidence>
<evidence type="ECO:0000313" key="3">
    <source>
        <dbReference type="EMBL" id="AYO18009.1"/>
    </source>
</evidence>
<dbReference type="EMBL" id="CP045860">
    <property type="protein sequence ID" value="QGH50109.1"/>
    <property type="molecule type" value="Genomic_DNA"/>
</dbReference>
<dbReference type="GO" id="GO:0016491">
    <property type="term" value="F:oxidoreductase activity"/>
    <property type="evidence" value="ECO:0007669"/>
    <property type="project" value="UniProtKB-KW"/>
</dbReference>
<keyword evidence="5" id="KW-1185">Reference proteome</keyword>
<evidence type="ECO:0000313" key="6">
    <source>
        <dbReference type="Proteomes" id="UP000390336"/>
    </source>
</evidence>
<sequence>MLLSNKIAIITGAASGIGLETVKLFLEEGAKVVAGDISPSEGILEISRSNPNCTFQLSDVTEPNAHSLLIETAVEEFGGLDICFNNAGIIGDTSTPAAEQDMTIADKVYEVNVRGVALAMNAQVAHFLSINHSNPVIINTASIAGKIAVRNSAPYVTSKHAVVGLTKAYAVDYAEKIRINMVAPGVIATSMIEKDADQERARKTIESHPVGRVGQPREISELVAFLASDRATFINGAYFNADGGYLAV</sequence>
<evidence type="ECO:0000313" key="5">
    <source>
        <dbReference type="Proteomes" id="UP000272136"/>
    </source>
</evidence>
<reference evidence="4" key="3">
    <citation type="submission" date="2019-11" db="EMBL/GenBank/DDBJ databases">
        <title>Complete genome sequence of Vibrio owensii SH-14 isolated from shrimp with acute hepatopancreatic necrosis diease.</title>
        <authorList>
            <person name="Liang X."/>
            <person name="Wang Y."/>
        </authorList>
    </citation>
    <scope>NUCLEOTIDE SEQUENCE</scope>
    <source>
        <strain evidence="4">SH14</strain>
    </source>
</reference>
<organism evidence="4 6">
    <name type="scientific">Vibrio owensii</name>
    <dbReference type="NCBI Taxonomy" id="696485"/>
    <lineage>
        <taxon>Bacteria</taxon>
        <taxon>Pseudomonadati</taxon>
        <taxon>Pseudomonadota</taxon>
        <taxon>Gammaproteobacteria</taxon>
        <taxon>Vibrionales</taxon>
        <taxon>Vibrionaceae</taxon>
        <taxon>Vibrio</taxon>
    </lineage>
</organism>
<dbReference type="InterPro" id="IPR036291">
    <property type="entry name" value="NAD(P)-bd_dom_sf"/>
</dbReference>
<accession>A0AAP9KCU9</accession>
<dbReference type="CDD" id="cd05233">
    <property type="entry name" value="SDR_c"/>
    <property type="match status" value="1"/>
</dbReference>
<dbReference type="PANTHER" id="PTHR24321:SF12">
    <property type="entry name" value="SHORT-CHAIN DEHYDROGENASE_REDUCTASE FAMILY, PUTATIVE (AFU_ORTHOLOGUE AFUA_5G14340)-RELATED"/>
    <property type="match status" value="1"/>
</dbReference>
<dbReference type="Gene3D" id="3.40.50.720">
    <property type="entry name" value="NAD(P)-binding Rossmann-like Domain"/>
    <property type="match status" value="1"/>
</dbReference>
<keyword evidence="2" id="KW-0560">Oxidoreductase</keyword>
<reference evidence="3 5" key="2">
    <citation type="submission" date="2018-10" db="EMBL/GenBank/DDBJ databases">
        <title>Whole Genome of Vibrio owensii strain 170502, isolated from Acute Hepatopancreatic Necrosis Disease (AHPND) shrimp.</title>
        <authorList>
            <person name="Yan M."/>
            <person name="Wang X."/>
            <person name="Wang Y."/>
        </authorList>
    </citation>
    <scope>NUCLEOTIDE SEQUENCE [LARGE SCALE GENOMIC DNA]</scope>
    <source>
        <strain evidence="3 5">1700302</strain>
    </source>
</reference>
<protein>
    <submittedName>
        <fullName evidence="4">SDR family oxidoreductase</fullName>
    </submittedName>
</protein>
<dbReference type="PANTHER" id="PTHR24321">
    <property type="entry name" value="DEHYDROGENASES, SHORT CHAIN"/>
    <property type="match status" value="1"/>
</dbReference>
<dbReference type="AlphaFoldDB" id="A0AAP9KCU9"/>
<dbReference type="FunFam" id="3.40.50.720:FF:000084">
    <property type="entry name" value="Short-chain dehydrogenase reductase"/>
    <property type="match status" value="1"/>
</dbReference>
<evidence type="ECO:0000256" key="1">
    <source>
        <dbReference type="ARBA" id="ARBA00006484"/>
    </source>
</evidence>
<dbReference type="Pfam" id="PF13561">
    <property type="entry name" value="adh_short_C2"/>
    <property type="match status" value="1"/>
</dbReference>
<gene>
    <name evidence="4" type="ORF">APZ19_23790</name>
    <name evidence="3" type="ORF">D0812_27080</name>
</gene>
<dbReference type="PRINTS" id="PR00081">
    <property type="entry name" value="GDHRDH"/>
</dbReference>
<evidence type="ECO:0000256" key="2">
    <source>
        <dbReference type="ARBA" id="ARBA00023002"/>
    </source>
</evidence>
<reference evidence="4 6" key="1">
    <citation type="journal article" date="2015" name="Genome Announc.">
        <title>Draft Genome Sequence of Vibrio owensii Strain SH-14, Which Causes Shrimp Acute Hepatopancreatic Necrosis Disease.</title>
        <authorList>
            <person name="Liu L."/>
            <person name="Xiao J."/>
            <person name="Xia X."/>
            <person name="Pan Y."/>
            <person name="Yan S."/>
            <person name="Wang Y."/>
        </authorList>
    </citation>
    <scope>NUCLEOTIDE SEQUENCE [LARGE SCALE GENOMIC DNA]</scope>
    <source>
        <strain evidence="4 6">SH14</strain>
    </source>
</reference>
<dbReference type="InterPro" id="IPR020904">
    <property type="entry name" value="Sc_DH/Rdtase_CS"/>
</dbReference>
<dbReference type="PRINTS" id="PR00080">
    <property type="entry name" value="SDRFAMILY"/>
</dbReference>